<feature type="transmembrane region" description="Helical" evidence="1">
    <location>
        <begin position="69"/>
        <end position="92"/>
    </location>
</feature>
<keyword evidence="1" id="KW-0812">Transmembrane</keyword>
<sequence>MGSTGRYPLGVMFFTAFFAAACAAEGVVAVALGWSADLICEPVAVGILLVGAALVSAERHGGTARADRATTGAVLALIGVVVAAAFGLGVTAVTRDGIRQWRGYLLIFESLCALAGFRALGYRILSRPPGI</sequence>
<evidence type="ECO:0000313" key="3">
    <source>
        <dbReference type="EMBL" id="SNQ47090.1"/>
    </source>
</evidence>
<keyword evidence="4" id="KW-1185">Reference proteome</keyword>
<feature type="transmembrane region" description="Helical" evidence="1">
    <location>
        <begin position="34"/>
        <end position="57"/>
    </location>
</feature>
<reference evidence="3 4" key="1">
    <citation type="submission" date="2017-06" db="EMBL/GenBank/DDBJ databases">
        <authorList>
            <person name="Kim H.J."/>
            <person name="Triplett B.A."/>
        </authorList>
    </citation>
    <scope>NUCLEOTIDE SEQUENCE [LARGE SCALE GENOMIC DNA]</scope>
    <source>
        <strain evidence="3">FRACA_ARgP5</strain>
    </source>
</reference>
<name>A0A2I2KN51_9ACTN</name>
<gene>
    <name evidence="3" type="ORF">FRACA_170050</name>
</gene>
<feature type="chain" id="PRO_5038885114" description="Integral membrane protein" evidence="2">
    <location>
        <begin position="24"/>
        <end position="131"/>
    </location>
</feature>
<organism evidence="3 4">
    <name type="scientific">Frankia canadensis</name>
    <dbReference type="NCBI Taxonomy" id="1836972"/>
    <lineage>
        <taxon>Bacteria</taxon>
        <taxon>Bacillati</taxon>
        <taxon>Actinomycetota</taxon>
        <taxon>Actinomycetes</taxon>
        <taxon>Frankiales</taxon>
        <taxon>Frankiaceae</taxon>
        <taxon>Frankia</taxon>
    </lineage>
</organism>
<evidence type="ECO:0008006" key="5">
    <source>
        <dbReference type="Google" id="ProtNLM"/>
    </source>
</evidence>
<accession>A0A2I2KN51</accession>
<feature type="transmembrane region" description="Helical" evidence="1">
    <location>
        <begin position="104"/>
        <end position="125"/>
    </location>
</feature>
<keyword evidence="2" id="KW-0732">Signal</keyword>
<keyword evidence="1" id="KW-1133">Transmembrane helix</keyword>
<evidence type="ECO:0000313" key="4">
    <source>
        <dbReference type="Proteomes" id="UP000234331"/>
    </source>
</evidence>
<proteinExistence type="predicted"/>
<protein>
    <recommendedName>
        <fullName evidence="5">Integral membrane protein</fullName>
    </recommendedName>
</protein>
<dbReference type="Proteomes" id="UP000234331">
    <property type="component" value="Unassembled WGS sequence"/>
</dbReference>
<keyword evidence="1" id="KW-0472">Membrane</keyword>
<dbReference type="PROSITE" id="PS51257">
    <property type="entry name" value="PROKAR_LIPOPROTEIN"/>
    <property type="match status" value="1"/>
</dbReference>
<dbReference type="EMBL" id="FZMO01000079">
    <property type="protein sequence ID" value="SNQ47090.1"/>
    <property type="molecule type" value="Genomic_DNA"/>
</dbReference>
<evidence type="ECO:0000256" key="1">
    <source>
        <dbReference type="SAM" id="Phobius"/>
    </source>
</evidence>
<dbReference type="RefSeq" id="WP_133150608.1">
    <property type="nucleotide sequence ID" value="NZ_FZMO01000079.1"/>
</dbReference>
<feature type="signal peptide" evidence="2">
    <location>
        <begin position="1"/>
        <end position="23"/>
    </location>
</feature>
<evidence type="ECO:0000256" key="2">
    <source>
        <dbReference type="SAM" id="SignalP"/>
    </source>
</evidence>
<dbReference type="AlphaFoldDB" id="A0A2I2KN51"/>